<protein>
    <submittedName>
        <fullName evidence="2">Uncharacterized protein</fullName>
    </submittedName>
</protein>
<dbReference type="Proteomes" id="UP000040576">
    <property type="component" value="Unassembled WGS sequence"/>
</dbReference>
<feature type="transmembrane region" description="Helical" evidence="1">
    <location>
        <begin position="7"/>
        <end position="28"/>
    </location>
</feature>
<dbReference type="EMBL" id="CCRF01000022">
    <property type="protein sequence ID" value="CEE00503.1"/>
    <property type="molecule type" value="Genomic_DNA"/>
</dbReference>
<proteinExistence type="predicted"/>
<accession>A0A090IVR1</accession>
<keyword evidence="1" id="KW-0472">Membrane</keyword>
<reference evidence="2 3" key="1">
    <citation type="submission" date="2014-07" db="EMBL/GenBank/DDBJ databases">
        <authorList>
            <person name="Wibberg Daniel"/>
        </authorList>
    </citation>
    <scope>NUCLEOTIDE SEQUENCE [LARGE SCALE GENOMIC DNA]</scope>
</reference>
<gene>
    <name evidence="2" type="ORF">BT1A1_0648</name>
</gene>
<feature type="transmembrane region" description="Helical" evidence="1">
    <location>
        <begin position="40"/>
        <end position="63"/>
    </location>
</feature>
<evidence type="ECO:0000313" key="3">
    <source>
        <dbReference type="Proteomes" id="UP000040576"/>
    </source>
</evidence>
<name>A0A090IVR1_9BACI</name>
<evidence type="ECO:0000256" key="1">
    <source>
        <dbReference type="SAM" id="Phobius"/>
    </source>
</evidence>
<keyword evidence="1" id="KW-1133">Transmembrane helix</keyword>
<evidence type="ECO:0000313" key="2">
    <source>
        <dbReference type="EMBL" id="CEE00503.1"/>
    </source>
</evidence>
<dbReference type="RefSeq" id="WP_034768024.1">
    <property type="nucleotide sequence ID" value="NZ_CCRF01000022.1"/>
</dbReference>
<organism evidence="2 3">
    <name type="scientific">Caldibacillus thermoamylovorans</name>
    <dbReference type="NCBI Taxonomy" id="35841"/>
    <lineage>
        <taxon>Bacteria</taxon>
        <taxon>Bacillati</taxon>
        <taxon>Bacillota</taxon>
        <taxon>Bacilli</taxon>
        <taxon>Bacillales</taxon>
        <taxon>Bacillaceae</taxon>
        <taxon>Caldibacillus</taxon>
    </lineage>
</organism>
<sequence>MRKIGFIIHSIGLVALAIMCGIAMLIMHVDSLNGEYNTNWITYVEYELLLIAFVMILGIFLGFTNKKR</sequence>
<keyword evidence="1" id="KW-0812">Transmembrane</keyword>
<dbReference type="AlphaFoldDB" id="A0A090IVR1"/>
<keyword evidence="3" id="KW-1185">Reference proteome</keyword>